<dbReference type="InterPro" id="IPR036108">
    <property type="entry name" value="4pyrrol_syn_uPrphyn_synt_sf"/>
</dbReference>
<dbReference type="SUPFAM" id="SSF69618">
    <property type="entry name" value="HemD-like"/>
    <property type="match status" value="1"/>
</dbReference>
<comment type="caution">
    <text evidence="2">The sequence shown here is derived from an EMBL/GenBank/DDBJ whole genome shotgun (WGS) entry which is preliminary data.</text>
</comment>
<dbReference type="InterPro" id="IPR039793">
    <property type="entry name" value="UROS/Hem4"/>
</dbReference>
<proteinExistence type="predicted"/>
<feature type="domain" description="Tetrapyrrole biosynthesis uroporphyrinogen III synthase" evidence="1">
    <location>
        <begin position="21"/>
        <end position="215"/>
    </location>
</feature>
<organism evidence="2 3">
    <name type="scientific">Marinirhabdus gelatinilytica</name>
    <dbReference type="NCBI Taxonomy" id="1703343"/>
    <lineage>
        <taxon>Bacteria</taxon>
        <taxon>Pseudomonadati</taxon>
        <taxon>Bacteroidota</taxon>
        <taxon>Flavobacteriia</taxon>
        <taxon>Flavobacteriales</taxon>
        <taxon>Flavobacteriaceae</taxon>
    </lineage>
</organism>
<dbReference type="InterPro" id="IPR003754">
    <property type="entry name" value="4pyrrol_synth_uPrphyn_synth"/>
</dbReference>
<dbReference type="Gene3D" id="3.40.50.10090">
    <property type="match status" value="2"/>
</dbReference>
<evidence type="ECO:0000313" key="2">
    <source>
        <dbReference type="EMBL" id="RDK88596.1"/>
    </source>
</evidence>
<gene>
    <name evidence="2" type="ORF">C8D94_101471</name>
</gene>
<name>A0A370QJT2_9FLAO</name>
<dbReference type="EMBL" id="QRAO01000001">
    <property type="protein sequence ID" value="RDK88596.1"/>
    <property type="molecule type" value="Genomic_DNA"/>
</dbReference>
<keyword evidence="3" id="KW-1185">Reference proteome</keyword>
<evidence type="ECO:0000259" key="1">
    <source>
        <dbReference type="Pfam" id="PF02602"/>
    </source>
</evidence>
<dbReference type="PANTHER" id="PTHR12390">
    <property type="entry name" value="UROPORPHYRINOGEN III SYNTHASE"/>
    <property type="match status" value="1"/>
</dbReference>
<dbReference type="AlphaFoldDB" id="A0A370QJT2"/>
<protein>
    <submittedName>
        <fullName evidence="2">Uroporphyrinogen-III synthase</fullName>
    </submittedName>
</protein>
<dbReference type="CDD" id="cd06578">
    <property type="entry name" value="HemD"/>
    <property type="match status" value="1"/>
</dbReference>
<dbReference type="GO" id="GO:0004852">
    <property type="term" value="F:uroporphyrinogen-III synthase activity"/>
    <property type="evidence" value="ECO:0007669"/>
    <property type="project" value="InterPro"/>
</dbReference>
<dbReference type="OrthoDB" id="1523900at2"/>
<accession>A0A370QJT2</accession>
<dbReference type="Pfam" id="PF02602">
    <property type="entry name" value="HEM4"/>
    <property type="match status" value="1"/>
</dbReference>
<reference evidence="2 3" key="1">
    <citation type="submission" date="2018-07" db="EMBL/GenBank/DDBJ databases">
        <title>Genomic Encyclopedia of Type Strains, Phase IV (KMG-IV): sequencing the most valuable type-strain genomes for metagenomic binning, comparative biology and taxonomic classification.</title>
        <authorList>
            <person name="Goeker M."/>
        </authorList>
    </citation>
    <scope>NUCLEOTIDE SEQUENCE [LARGE SCALE GENOMIC DNA]</scope>
    <source>
        <strain evidence="2 3">DSM 101478</strain>
    </source>
</reference>
<dbReference type="GO" id="GO:0005829">
    <property type="term" value="C:cytosol"/>
    <property type="evidence" value="ECO:0007669"/>
    <property type="project" value="TreeGrafter"/>
</dbReference>
<dbReference type="PANTHER" id="PTHR12390:SF0">
    <property type="entry name" value="UROPORPHYRINOGEN-III SYNTHASE"/>
    <property type="match status" value="1"/>
</dbReference>
<dbReference type="GO" id="GO:0006780">
    <property type="term" value="P:uroporphyrinogen III biosynthetic process"/>
    <property type="evidence" value="ECO:0007669"/>
    <property type="project" value="InterPro"/>
</dbReference>
<dbReference type="Proteomes" id="UP000255317">
    <property type="component" value="Unassembled WGS sequence"/>
</dbReference>
<evidence type="ECO:0000313" key="3">
    <source>
        <dbReference type="Proteomes" id="UP000255317"/>
    </source>
</evidence>
<dbReference type="RefSeq" id="WP_115122284.1">
    <property type="nucleotide sequence ID" value="NZ_QRAO01000001.1"/>
</dbReference>
<sequence length="223" mass="24846">MKILSTKKLKPNQRDLLLGAGLSVVDYDAISIRFLDSKIPSEVKNAIFTSQNGVKSFLKNLKTDSLSLNKEVLGMKVLCVGQKTKTLLEENGLKVTKKAKNSAELAQFIVKNHQNETFHYFCGSERRDELPNILKEAKINFFETKTYKTTLNPRKFDQKWDGILFFSPSGLKSYVSKNSVSNAIAICIGPTTADAAKKYFKNVVIANSTSVESVIAKTVKTLK</sequence>